<dbReference type="InterPro" id="IPR007369">
    <property type="entry name" value="Peptidase_A22B_SPP"/>
</dbReference>
<evidence type="ECO:0000313" key="8">
    <source>
        <dbReference type="Proteomes" id="UP000035642"/>
    </source>
</evidence>
<feature type="transmembrane region" description="Helical" evidence="7">
    <location>
        <begin position="354"/>
        <end position="371"/>
    </location>
</feature>
<evidence type="ECO:0000256" key="5">
    <source>
        <dbReference type="ARBA" id="ARBA00022989"/>
    </source>
</evidence>
<evidence type="ECO:0000313" key="9">
    <source>
        <dbReference type="WBParaSite" id="ACAC_0000941001-mRNA-1"/>
    </source>
</evidence>
<dbReference type="STRING" id="6313.A0A0K0DET4"/>
<dbReference type="GO" id="GO:0042500">
    <property type="term" value="F:aspartic endopeptidase activity, intramembrane cleaving"/>
    <property type="evidence" value="ECO:0007669"/>
    <property type="project" value="InterPro"/>
</dbReference>
<feature type="transmembrane region" description="Helical" evidence="7">
    <location>
        <begin position="527"/>
        <end position="545"/>
    </location>
</feature>
<dbReference type="GO" id="GO:0098554">
    <property type="term" value="C:cytoplasmic side of endoplasmic reticulum membrane"/>
    <property type="evidence" value="ECO:0007669"/>
    <property type="project" value="TreeGrafter"/>
</dbReference>
<dbReference type="GO" id="GO:0005765">
    <property type="term" value="C:lysosomal membrane"/>
    <property type="evidence" value="ECO:0007669"/>
    <property type="project" value="TreeGrafter"/>
</dbReference>
<organism evidence="8 9">
    <name type="scientific">Angiostrongylus cantonensis</name>
    <name type="common">Rat lungworm</name>
    <dbReference type="NCBI Taxonomy" id="6313"/>
    <lineage>
        <taxon>Eukaryota</taxon>
        <taxon>Metazoa</taxon>
        <taxon>Ecdysozoa</taxon>
        <taxon>Nematoda</taxon>
        <taxon>Chromadorea</taxon>
        <taxon>Rhabditida</taxon>
        <taxon>Rhabditina</taxon>
        <taxon>Rhabditomorpha</taxon>
        <taxon>Strongyloidea</taxon>
        <taxon>Metastrongylidae</taxon>
        <taxon>Angiostrongylus</taxon>
    </lineage>
</organism>
<comment type="similarity">
    <text evidence="2">Belongs to the peptidase A22B family.</text>
</comment>
<evidence type="ECO:0000256" key="1">
    <source>
        <dbReference type="ARBA" id="ARBA00004127"/>
    </source>
</evidence>
<evidence type="ECO:0000256" key="2">
    <source>
        <dbReference type="ARBA" id="ARBA00006859"/>
    </source>
</evidence>
<keyword evidence="4" id="KW-0378">Hydrolase</keyword>
<feature type="transmembrane region" description="Helical" evidence="7">
    <location>
        <begin position="498"/>
        <end position="521"/>
    </location>
</feature>
<feature type="transmembrane region" description="Helical" evidence="7">
    <location>
        <begin position="258"/>
        <end position="281"/>
    </location>
</feature>
<reference evidence="8" key="1">
    <citation type="submission" date="2012-09" db="EMBL/GenBank/DDBJ databases">
        <authorList>
            <person name="Martin A.A."/>
        </authorList>
    </citation>
    <scope>NUCLEOTIDE SEQUENCE</scope>
</reference>
<dbReference type="SMART" id="SM00730">
    <property type="entry name" value="PSN"/>
    <property type="match status" value="1"/>
</dbReference>
<feature type="transmembrane region" description="Helical" evidence="7">
    <location>
        <begin position="287"/>
        <end position="309"/>
    </location>
</feature>
<dbReference type="GO" id="GO:0098553">
    <property type="term" value="C:lumenal side of endoplasmic reticulum membrane"/>
    <property type="evidence" value="ECO:0007669"/>
    <property type="project" value="TreeGrafter"/>
</dbReference>
<protein>
    <submittedName>
        <fullName evidence="9">SSD domain-containing protein</fullName>
    </submittedName>
</protein>
<dbReference type="GO" id="GO:0033619">
    <property type="term" value="P:membrane protein proteolysis"/>
    <property type="evidence" value="ECO:0007669"/>
    <property type="project" value="TreeGrafter"/>
</dbReference>
<proteinExistence type="inferred from homology"/>
<dbReference type="PANTHER" id="PTHR12174">
    <property type="entry name" value="SIGNAL PEPTIDE PEPTIDASE"/>
    <property type="match status" value="1"/>
</dbReference>
<keyword evidence="5 7" id="KW-1133">Transmembrane helix</keyword>
<name>A0A0K0DET4_ANGCA</name>
<reference evidence="9" key="2">
    <citation type="submission" date="2017-02" db="UniProtKB">
        <authorList>
            <consortium name="WormBaseParasite"/>
        </authorList>
    </citation>
    <scope>IDENTIFICATION</scope>
</reference>
<keyword evidence="3 7" id="KW-0812">Transmembrane</keyword>
<dbReference type="InterPro" id="IPR006639">
    <property type="entry name" value="Preselin/SPP"/>
</dbReference>
<accession>A0A0K0DET4</accession>
<keyword evidence="6 7" id="KW-0472">Membrane</keyword>
<dbReference type="WBParaSite" id="ACAC_0000941001-mRNA-1">
    <property type="protein sequence ID" value="ACAC_0000941001-mRNA-1"/>
    <property type="gene ID" value="ACAC_0000941001"/>
</dbReference>
<sequence>MVATIFIRIASFILAHLFIRIFCIRILPFMSFPTFGHIPIKDVRNIFSSLMNTISFQQPVGLSFWRNHFNETRVCPLPSGAEQALRYNGTAVPLLYRIDDDGTPCTRNFTQGLYGFRNASQFEVDQLKRYGAENAILLLEKGRLYEQTRWHDYLFSDFYDPYINESSAIPTFFLYYHIFQESKLMKNSDLSKLQLKFHRPTPELIDFSMLVIWILAVGSVTGGGIWAFFRHRAGKDNIHTSLSAPECSENKRKCCTRYANFLVIVFLMVLLVGILMIGFFFRTLLVTFFNIMLVAFGTMSVYGLIFDSMRFSSHNSNGVPGWLPKRRPSILQMIVFLLSLTLCVLWFIYRRTSYAFILLDFINVTLCLHILKSLRLPSLKWITTLMLCMFVYDAVMVFATPYMTRNGCSIMLEVATGIDCSTGGSDGYPIPPIDAALPEKFPMLMQVPHFDPMVSCIDLDIEKGFQMTILGLGDIIIPGYLVTHCFTMGGISERSRIAYGILCSIGYSIGLIVTFFALAFMNMAQPALIYLVPCTLIPICVMACVKGQLYLIWHGSKDLTDSVASLKSNVVCELVIMVANECLMISRF</sequence>
<evidence type="ECO:0000256" key="7">
    <source>
        <dbReference type="SAM" id="Phobius"/>
    </source>
</evidence>
<feature type="transmembrane region" description="Helical" evidence="7">
    <location>
        <begin position="467"/>
        <end position="486"/>
    </location>
</feature>
<evidence type="ECO:0000256" key="3">
    <source>
        <dbReference type="ARBA" id="ARBA00022692"/>
    </source>
</evidence>
<dbReference type="Proteomes" id="UP000035642">
    <property type="component" value="Unassembled WGS sequence"/>
</dbReference>
<dbReference type="PANTHER" id="PTHR12174:SF103">
    <property type="entry name" value="INTRAMEMBRANE PROTEASE (IMPAS) FAMILY"/>
    <property type="match status" value="1"/>
</dbReference>
<evidence type="ECO:0000256" key="6">
    <source>
        <dbReference type="ARBA" id="ARBA00023136"/>
    </source>
</evidence>
<evidence type="ECO:0000256" key="4">
    <source>
        <dbReference type="ARBA" id="ARBA00022801"/>
    </source>
</evidence>
<dbReference type="AlphaFoldDB" id="A0A0K0DET4"/>
<feature type="transmembrane region" description="Helical" evidence="7">
    <location>
        <begin position="12"/>
        <end position="32"/>
    </location>
</feature>
<feature type="transmembrane region" description="Helical" evidence="7">
    <location>
        <begin position="207"/>
        <end position="229"/>
    </location>
</feature>
<dbReference type="GO" id="GO:0030660">
    <property type="term" value="C:Golgi-associated vesicle membrane"/>
    <property type="evidence" value="ECO:0007669"/>
    <property type="project" value="TreeGrafter"/>
</dbReference>
<dbReference type="Pfam" id="PF04258">
    <property type="entry name" value="Peptidase_A22B"/>
    <property type="match status" value="1"/>
</dbReference>
<comment type="subcellular location">
    <subcellularLocation>
        <location evidence="1">Endomembrane system</location>
        <topology evidence="1">Multi-pass membrane protein</topology>
    </subcellularLocation>
</comment>
<feature type="transmembrane region" description="Helical" evidence="7">
    <location>
        <begin position="383"/>
        <end position="403"/>
    </location>
</feature>
<keyword evidence="8" id="KW-1185">Reference proteome</keyword>
<feature type="transmembrane region" description="Helical" evidence="7">
    <location>
        <begin position="330"/>
        <end position="348"/>
    </location>
</feature>